<evidence type="ECO:0000256" key="2">
    <source>
        <dbReference type="SAM" id="MobiDB-lite"/>
    </source>
</evidence>
<dbReference type="GeneID" id="17295678"/>
<organism evidence="4">
    <name type="scientific">Guillardia theta (strain CCMP2712)</name>
    <name type="common">Cryptophyte</name>
    <dbReference type="NCBI Taxonomy" id="905079"/>
    <lineage>
        <taxon>Eukaryota</taxon>
        <taxon>Cryptophyceae</taxon>
        <taxon>Pyrenomonadales</taxon>
        <taxon>Geminigeraceae</taxon>
        <taxon>Guillardia</taxon>
    </lineage>
</organism>
<dbReference type="OrthoDB" id="20960at2759"/>
<evidence type="ECO:0000259" key="3">
    <source>
        <dbReference type="PROSITE" id="PS50217"/>
    </source>
</evidence>
<sequence length="351" mass="39569">MRRPSQPHSALEQELAMLLHTQKQVEEGYPTMYGQEYEMTREIRNRVRTIKNRLAAKKSRDQARTHVQKLESGISEISSRNETLSKKLEITEADNVKLREEVSRLKERVAELERSTNPCTDARTLVNSGADVSAKFKGEYPIHLAALYGCSLPAPFEGQPCVLQVPASSDAQARQSNMCMHKDVMEGAERFEQNVAAPPPATEPFVTVKSERRRAQNRDAQRRHRERQMFLQSREPQAALEYDMAAYRSDLSAMHPELLVSAGAGAGAAFRGNAEDESSQTTQDNDQDSSNYSSEEYFEPAGKMEFDPTSFPESLSRKGSFGSLILSRRPSDDIKEVDMLLQANMQYMEPI</sequence>
<dbReference type="RefSeq" id="XP_005825904.1">
    <property type="nucleotide sequence ID" value="XM_005825847.1"/>
</dbReference>
<protein>
    <recommendedName>
        <fullName evidence="3">BZIP domain-containing protein</fullName>
    </recommendedName>
</protein>
<accession>L1ISP4</accession>
<keyword evidence="1" id="KW-0175">Coiled coil</keyword>
<feature type="region of interest" description="Disordered" evidence="2">
    <location>
        <begin position="271"/>
        <end position="317"/>
    </location>
</feature>
<dbReference type="GO" id="GO:0003700">
    <property type="term" value="F:DNA-binding transcription factor activity"/>
    <property type="evidence" value="ECO:0007669"/>
    <property type="project" value="InterPro"/>
</dbReference>
<dbReference type="HOGENOM" id="CLU_790966_0_0_1"/>
<dbReference type="EnsemblProtists" id="EKX38924">
    <property type="protein sequence ID" value="EKX38924"/>
    <property type="gene ID" value="GUITHDRAFT_115028"/>
</dbReference>
<dbReference type="PROSITE" id="PS00036">
    <property type="entry name" value="BZIP_BASIC"/>
    <property type="match status" value="1"/>
</dbReference>
<evidence type="ECO:0000313" key="4">
    <source>
        <dbReference type="EMBL" id="EKX38924.1"/>
    </source>
</evidence>
<dbReference type="Proteomes" id="UP000011087">
    <property type="component" value="Unassembled WGS sequence"/>
</dbReference>
<reference evidence="5" key="3">
    <citation type="submission" date="2016-03" db="UniProtKB">
        <authorList>
            <consortium name="EnsemblProtists"/>
        </authorList>
    </citation>
    <scope>IDENTIFICATION</scope>
</reference>
<dbReference type="EMBL" id="JH993044">
    <property type="protein sequence ID" value="EKX38924.1"/>
    <property type="molecule type" value="Genomic_DNA"/>
</dbReference>
<evidence type="ECO:0000313" key="6">
    <source>
        <dbReference type="Proteomes" id="UP000011087"/>
    </source>
</evidence>
<feature type="region of interest" description="Disordered" evidence="2">
    <location>
        <begin position="209"/>
        <end position="234"/>
    </location>
</feature>
<name>L1ISP4_GUITC</name>
<gene>
    <name evidence="4" type="ORF">GUITHDRAFT_115028</name>
</gene>
<dbReference type="SUPFAM" id="SSF57959">
    <property type="entry name" value="Leucine zipper domain"/>
    <property type="match status" value="1"/>
</dbReference>
<evidence type="ECO:0000256" key="1">
    <source>
        <dbReference type="SAM" id="Coils"/>
    </source>
</evidence>
<feature type="coiled-coil region" evidence="1">
    <location>
        <begin position="74"/>
        <end position="115"/>
    </location>
</feature>
<reference evidence="6" key="2">
    <citation type="submission" date="2012-11" db="EMBL/GenBank/DDBJ databases">
        <authorList>
            <person name="Kuo A."/>
            <person name="Curtis B.A."/>
            <person name="Tanifuji G."/>
            <person name="Burki F."/>
            <person name="Gruber A."/>
            <person name="Irimia M."/>
            <person name="Maruyama S."/>
            <person name="Arias M.C."/>
            <person name="Ball S.G."/>
            <person name="Gile G.H."/>
            <person name="Hirakawa Y."/>
            <person name="Hopkins J.F."/>
            <person name="Rensing S.A."/>
            <person name="Schmutz J."/>
            <person name="Symeonidi A."/>
            <person name="Elias M."/>
            <person name="Eveleigh R.J."/>
            <person name="Herman E.K."/>
            <person name="Klute M.J."/>
            <person name="Nakayama T."/>
            <person name="Obornik M."/>
            <person name="Reyes-Prieto A."/>
            <person name="Armbrust E.V."/>
            <person name="Aves S.J."/>
            <person name="Beiko R.G."/>
            <person name="Coutinho P."/>
            <person name="Dacks J.B."/>
            <person name="Durnford D.G."/>
            <person name="Fast N.M."/>
            <person name="Green B.R."/>
            <person name="Grisdale C."/>
            <person name="Hempe F."/>
            <person name="Henrissat B."/>
            <person name="Hoppner M.P."/>
            <person name="Ishida K.-I."/>
            <person name="Kim E."/>
            <person name="Koreny L."/>
            <person name="Kroth P.G."/>
            <person name="Liu Y."/>
            <person name="Malik S.-B."/>
            <person name="Maier U.G."/>
            <person name="McRose D."/>
            <person name="Mock T."/>
            <person name="Neilson J.A."/>
            <person name="Onodera N.T."/>
            <person name="Poole A.M."/>
            <person name="Pritham E.J."/>
            <person name="Richards T.A."/>
            <person name="Rocap G."/>
            <person name="Roy S.W."/>
            <person name="Sarai C."/>
            <person name="Schaack S."/>
            <person name="Shirato S."/>
            <person name="Slamovits C.H."/>
            <person name="Spencer D.F."/>
            <person name="Suzuki S."/>
            <person name="Worden A.Z."/>
            <person name="Zauner S."/>
            <person name="Barry K."/>
            <person name="Bell C."/>
            <person name="Bharti A.K."/>
            <person name="Crow J.A."/>
            <person name="Grimwood J."/>
            <person name="Kramer R."/>
            <person name="Lindquist E."/>
            <person name="Lucas S."/>
            <person name="Salamov A."/>
            <person name="McFadden G.I."/>
            <person name="Lane C.E."/>
            <person name="Keeling P.J."/>
            <person name="Gray M.W."/>
            <person name="Grigoriev I.V."/>
            <person name="Archibald J.M."/>
        </authorList>
    </citation>
    <scope>NUCLEOTIDE SEQUENCE</scope>
    <source>
        <strain evidence="6">CCMP2712</strain>
    </source>
</reference>
<proteinExistence type="predicted"/>
<dbReference type="PROSITE" id="PS50217">
    <property type="entry name" value="BZIP"/>
    <property type="match status" value="1"/>
</dbReference>
<dbReference type="InterPro" id="IPR046347">
    <property type="entry name" value="bZIP_sf"/>
</dbReference>
<dbReference type="AlphaFoldDB" id="L1ISP4"/>
<dbReference type="CDD" id="cd14686">
    <property type="entry name" value="bZIP"/>
    <property type="match status" value="1"/>
</dbReference>
<dbReference type="SMART" id="SM00338">
    <property type="entry name" value="BRLZ"/>
    <property type="match status" value="1"/>
</dbReference>
<feature type="compositionally biased region" description="Basic and acidic residues" evidence="2">
    <location>
        <begin position="209"/>
        <end position="220"/>
    </location>
</feature>
<evidence type="ECO:0000313" key="5">
    <source>
        <dbReference type="EnsemblProtists" id="EKX38924"/>
    </source>
</evidence>
<dbReference type="InterPro" id="IPR004827">
    <property type="entry name" value="bZIP"/>
</dbReference>
<keyword evidence="6" id="KW-1185">Reference proteome</keyword>
<dbReference type="PaxDb" id="55529-EKX38924"/>
<dbReference type="Pfam" id="PF07716">
    <property type="entry name" value="bZIP_2"/>
    <property type="match status" value="1"/>
</dbReference>
<dbReference type="CDD" id="cd14688">
    <property type="entry name" value="bZIP_YAP"/>
    <property type="match status" value="1"/>
</dbReference>
<feature type="domain" description="BZIP" evidence="3">
    <location>
        <begin position="42"/>
        <end position="105"/>
    </location>
</feature>
<reference evidence="4 6" key="1">
    <citation type="journal article" date="2012" name="Nature">
        <title>Algal genomes reveal evolutionary mosaicism and the fate of nucleomorphs.</title>
        <authorList>
            <consortium name="DOE Joint Genome Institute"/>
            <person name="Curtis B.A."/>
            <person name="Tanifuji G."/>
            <person name="Burki F."/>
            <person name="Gruber A."/>
            <person name="Irimia M."/>
            <person name="Maruyama S."/>
            <person name="Arias M.C."/>
            <person name="Ball S.G."/>
            <person name="Gile G.H."/>
            <person name="Hirakawa Y."/>
            <person name="Hopkins J.F."/>
            <person name="Kuo A."/>
            <person name="Rensing S.A."/>
            <person name="Schmutz J."/>
            <person name="Symeonidi A."/>
            <person name="Elias M."/>
            <person name="Eveleigh R.J."/>
            <person name="Herman E.K."/>
            <person name="Klute M.J."/>
            <person name="Nakayama T."/>
            <person name="Obornik M."/>
            <person name="Reyes-Prieto A."/>
            <person name="Armbrust E.V."/>
            <person name="Aves S.J."/>
            <person name="Beiko R.G."/>
            <person name="Coutinho P."/>
            <person name="Dacks J.B."/>
            <person name="Durnford D.G."/>
            <person name="Fast N.M."/>
            <person name="Green B.R."/>
            <person name="Grisdale C.J."/>
            <person name="Hempel F."/>
            <person name="Henrissat B."/>
            <person name="Hoppner M.P."/>
            <person name="Ishida K."/>
            <person name="Kim E."/>
            <person name="Koreny L."/>
            <person name="Kroth P.G."/>
            <person name="Liu Y."/>
            <person name="Malik S.B."/>
            <person name="Maier U.G."/>
            <person name="McRose D."/>
            <person name="Mock T."/>
            <person name="Neilson J.A."/>
            <person name="Onodera N.T."/>
            <person name="Poole A.M."/>
            <person name="Pritham E.J."/>
            <person name="Richards T.A."/>
            <person name="Rocap G."/>
            <person name="Roy S.W."/>
            <person name="Sarai C."/>
            <person name="Schaack S."/>
            <person name="Shirato S."/>
            <person name="Slamovits C.H."/>
            <person name="Spencer D.F."/>
            <person name="Suzuki S."/>
            <person name="Worden A.Z."/>
            <person name="Zauner S."/>
            <person name="Barry K."/>
            <person name="Bell C."/>
            <person name="Bharti A.K."/>
            <person name="Crow J.A."/>
            <person name="Grimwood J."/>
            <person name="Kramer R."/>
            <person name="Lindquist E."/>
            <person name="Lucas S."/>
            <person name="Salamov A."/>
            <person name="McFadden G.I."/>
            <person name="Lane C.E."/>
            <person name="Keeling P.J."/>
            <person name="Gray M.W."/>
            <person name="Grigoriev I.V."/>
            <person name="Archibald J.M."/>
        </authorList>
    </citation>
    <scope>NUCLEOTIDE SEQUENCE</scope>
    <source>
        <strain evidence="4 6">CCMP2712</strain>
    </source>
</reference>
<dbReference type="KEGG" id="gtt:GUITHDRAFT_115028"/>
<dbReference type="Gene3D" id="1.20.5.170">
    <property type="match status" value="1"/>
</dbReference>